<dbReference type="Gene3D" id="3.30.70.100">
    <property type="match status" value="1"/>
</dbReference>
<organism evidence="1 2">
    <name type="scientific">Paraburkholderia bannensis</name>
    <dbReference type="NCBI Taxonomy" id="765414"/>
    <lineage>
        <taxon>Bacteria</taxon>
        <taxon>Pseudomonadati</taxon>
        <taxon>Pseudomonadota</taxon>
        <taxon>Betaproteobacteria</taxon>
        <taxon>Burkholderiales</taxon>
        <taxon>Burkholderiaceae</taxon>
        <taxon>Paraburkholderia</taxon>
    </lineage>
</organism>
<sequence>MTMQVCLFLIGASGQQPLLDVAPLRGIDGLRSLVVHEPIARRVDPRIPHFADAPSCVLQLYFDELAALEAATTLDGPIHRSLQKQAPIKRFTQQVMAVRALTPSTPIGAVGESRAHRCTYLVAYEGPAEDFDTWLSYYLQHHAPLMSTLPGLRELEIYTRVDCTSGLPCERANAMQRNKVVFDDASALAHALASPVRDLMRRDFHALPRYRGGAPHFAMRSTYGNFAID</sequence>
<evidence type="ECO:0000313" key="1">
    <source>
        <dbReference type="EMBL" id="MBB6105713.1"/>
    </source>
</evidence>
<protein>
    <submittedName>
        <fullName evidence="1">Uncharacterized protein (TIGR02118 family)</fullName>
    </submittedName>
</protein>
<comment type="caution">
    <text evidence="1">The sequence shown here is derived from an EMBL/GenBank/DDBJ whole genome shotgun (WGS) entry which is preliminary data.</text>
</comment>
<accession>A0A7W9U2B7</accession>
<proteinExistence type="predicted"/>
<dbReference type="AlphaFoldDB" id="A0A7W9U2B7"/>
<dbReference type="NCBIfam" id="TIGR02118">
    <property type="entry name" value="EthD family reductase"/>
    <property type="match status" value="1"/>
</dbReference>
<dbReference type="SUPFAM" id="SSF54909">
    <property type="entry name" value="Dimeric alpha+beta barrel"/>
    <property type="match status" value="1"/>
</dbReference>
<dbReference type="EMBL" id="JACHBW010000019">
    <property type="protein sequence ID" value="MBB6105713.1"/>
    <property type="molecule type" value="Genomic_DNA"/>
</dbReference>
<dbReference type="GO" id="GO:0016491">
    <property type="term" value="F:oxidoreductase activity"/>
    <property type="evidence" value="ECO:0007669"/>
    <property type="project" value="InterPro"/>
</dbReference>
<dbReference type="Proteomes" id="UP000571554">
    <property type="component" value="Unassembled WGS sequence"/>
</dbReference>
<gene>
    <name evidence="1" type="ORF">F4827_005583</name>
</gene>
<name>A0A7W9U2B7_9BURK</name>
<keyword evidence="2" id="KW-1185">Reference proteome</keyword>
<dbReference type="InterPro" id="IPR009799">
    <property type="entry name" value="EthD_dom"/>
</dbReference>
<evidence type="ECO:0000313" key="2">
    <source>
        <dbReference type="Proteomes" id="UP000571554"/>
    </source>
</evidence>
<reference evidence="1 2" key="1">
    <citation type="submission" date="2020-08" db="EMBL/GenBank/DDBJ databases">
        <title>Above-ground endophytic microbial communities from plants in different locations in the United States.</title>
        <authorList>
            <person name="Frank C."/>
        </authorList>
    </citation>
    <scope>NUCLEOTIDE SEQUENCE [LARGE SCALE GENOMIC DNA]</scope>
    <source>
        <strain evidence="1 2">WP4_2_2</strain>
    </source>
</reference>
<dbReference type="InterPro" id="IPR011008">
    <property type="entry name" value="Dimeric_a/b-barrel"/>
</dbReference>